<reference evidence="1" key="2">
    <citation type="journal article" date="2015" name="Fish Shellfish Immunol.">
        <title>Early steps in the European eel (Anguilla anguilla)-Vibrio vulnificus interaction in the gills: Role of the RtxA13 toxin.</title>
        <authorList>
            <person name="Callol A."/>
            <person name="Pajuelo D."/>
            <person name="Ebbesson L."/>
            <person name="Teles M."/>
            <person name="MacKenzie S."/>
            <person name="Amaro C."/>
        </authorList>
    </citation>
    <scope>NUCLEOTIDE SEQUENCE</scope>
</reference>
<reference evidence="1" key="1">
    <citation type="submission" date="2014-11" db="EMBL/GenBank/DDBJ databases">
        <authorList>
            <person name="Amaro Gonzalez C."/>
        </authorList>
    </citation>
    <scope>NUCLEOTIDE SEQUENCE</scope>
</reference>
<accession>A0A0E9TFR5</accession>
<organism evidence="1">
    <name type="scientific">Anguilla anguilla</name>
    <name type="common">European freshwater eel</name>
    <name type="synonym">Muraena anguilla</name>
    <dbReference type="NCBI Taxonomy" id="7936"/>
    <lineage>
        <taxon>Eukaryota</taxon>
        <taxon>Metazoa</taxon>
        <taxon>Chordata</taxon>
        <taxon>Craniata</taxon>
        <taxon>Vertebrata</taxon>
        <taxon>Euteleostomi</taxon>
        <taxon>Actinopterygii</taxon>
        <taxon>Neopterygii</taxon>
        <taxon>Teleostei</taxon>
        <taxon>Anguilliformes</taxon>
        <taxon>Anguillidae</taxon>
        <taxon>Anguilla</taxon>
    </lineage>
</organism>
<dbReference type="EMBL" id="GBXM01056847">
    <property type="protein sequence ID" value="JAH51730.1"/>
    <property type="molecule type" value="Transcribed_RNA"/>
</dbReference>
<dbReference type="AlphaFoldDB" id="A0A0E9TFR5"/>
<protein>
    <submittedName>
        <fullName evidence="1">Uncharacterized protein</fullName>
    </submittedName>
</protein>
<name>A0A0E9TFR5_ANGAN</name>
<evidence type="ECO:0000313" key="1">
    <source>
        <dbReference type="EMBL" id="JAH51730.1"/>
    </source>
</evidence>
<proteinExistence type="predicted"/>
<sequence length="25" mass="2941">MGYAKTEITESYYVYINKIRLARGT</sequence>